<sequence>MTAAENEKAARVKWGKTSKIKSTWAVFSTLVQGEYSIAEARVASESDLAASIVFQPLNVVANVIYQLRYTPIDQTSDDPIIETRELRDDDLRCPKFGCEWKCFLFFNLKRRPRDYTFAVRAKVDGVWNKWSPVQRRQWNLLERPCSINPPSSFVDHIGNGEHQRILDLKSAKKPDDLQDVWRFLVVIDSRQSNIATMDLTKLADKATADFDHIPYYITASLTPEEVDTVEEFRLGDGKVHGGYLNYPLDDASFNPQYTLIPMSQQENEIMEPRLRSCGFTEQGIFECDMGMFEVLSYIPDWAKAALALMIALLVAFCCLGALCCVWKSRKNQGKTRESSLLYYRSSSPHHSVATHEYRRVEQRDFSLADTESRRLFRLADYAEEKL</sequence>
<dbReference type="Proteomes" id="UP000887575">
    <property type="component" value="Unassembled WGS sequence"/>
</dbReference>
<dbReference type="WBParaSite" id="MBELARI_LOCUS9567">
    <property type="protein sequence ID" value="MBELARI_LOCUS9567"/>
    <property type="gene ID" value="MBELARI_LOCUS9567"/>
</dbReference>
<feature type="transmembrane region" description="Helical" evidence="3">
    <location>
        <begin position="304"/>
        <end position="326"/>
    </location>
</feature>
<dbReference type="AlphaFoldDB" id="A0AAF3FQU4"/>
<keyword evidence="4" id="KW-1185">Reference proteome</keyword>
<keyword evidence="3" id="KW-1133">Transmembrane helix</keyword>
<keyword evidence="3" id="KW-0812">Transmembrane</keyword>
<evidence type="ECO:0000313" key="4">
    <source>
        <dbReference type="Proteomes" id="UP000887575"/>
    </source>
</evidence>
<dbReference type="PANTHER" id="PTHR24051:SF9">
    <property type="entry name" value="FIBRONECTIN TYPE-III DOMAIN-CONTAINING PROTEIN"/>
    <property type="match status" value="1"/>
</dbReference>
<evidence type="ECO:0000256" key="3">
    <source>
        <dbReference type="SAM" id="Phobius"/>
    </source>
</evidence>
<evidence type="ECO:0000256" key="2">
    <source>
        <dbReference type="ARBA" id="ARBA00023157"/>
    </source>
</evidence>
<protein>
    <submittedName>
        <fullName evidence="5">Uncharacterized protein</fullName>
    </submittedName>
</protein>
<evidence type="ECO:0000256" key="1">
    <source>
        <dbReference type="ARBA" id="ARBA00022737"/>
    </source>
</evidence>
<keyword evidence="1" id="KW-0677">Repeat</keyword>
<name>A0AAF3FQU4_9BILA</name>
<proteinExistence type="predicted"/>
<keyword evidence="3" id="KW-0472">Membrane</keyword>
<accession>A0AAF3FQU4</accession>
<dbReference type="PANTHER" id="PTHR24051">
    <property type="entry name" value="SUSHI DOMAIN-CONTAINING PROTEIN 1"/>
    <property type="match status" value="1"/>
</dbReference>
<reference evidence="5" key="1">
    <citation type="submission" date="2024-02" db="UniProtKB">
        <authorList>
            <consortium name="WormBaseParasite"/>
        </authorList>
    </citation>
    <scope>IDENTIFICATION</scope>
</reference>
<dbReference type="InterPro" id="IPR051622">
    <property type="entry name" value="R-tyr_protein_phosphatases"/>
</dbReference>
<keyword evidence="2" id="KW-1015">Disulfide bond</keyword>
<evidence type="ECO:0000313" key="5">
    <source>
        <dbReference type="WBParaSite" id="MBELARI_LOCUS9567"/>
    </source>
</evidence>
<organism evidence="4 5">
    <name type="scientific">Mesorhabditis belari</name>
    <dbReference type="NCBI Taxonomy" id="2138241"/>
    <lineage>
        <taxon>Eukaryota</taxon>
        <taxon>Metazoa</taxon>
        <taxon>Ecdysozoa</taxon>
        <taxon>Nematoda</taxon>
        <taxon>Chromadorea</taxon>
        <taxon>Rhabditida</taxon>
        <taxon>Rhabditina</taxon>
        <taxon>Rhabditomorpha</taxon>
        <taxon>Rhabditoidea</taxon>
        <taxon>Rhabditidae</taxon>
        <taxon>Mesorhabditinae</taxon>
        <taxon>Mesorhabditis</taxon>
    </lineage>
</organism>